<protein>
    <submittedName>
        <fullName evidence="2 3">Uncharacterized protein</fullName>
    </submittedName>
</protein>
<dbReference type="EMBL" id="CM000880">
    <property type="protein sequence ID" value="KQK19500.1"/>
    <property type="molecule type" value="Genomic_DNA"/>
</dbReference>
<evidence type="ECO:0000256" key="1">
    <source>
        <dbReference type="SAM" id="MobiDB-lite"/>
    </source>
</evidence>
<evidence type="ECO:0000313" key="3">
    <source>
        <dbReference type="EnsemblPlants" id="KQK19500"/>
    </source>
</evidence>
<name>A0A0Q3K4S1_BRADI</name>
<gene>
    <name evidence="2" type="ORF">BRADI_1g48641v3</name>
</gene>
<feature type="compositionally biased region" description="Basic residues" evidence="1">
    <location>
        <begin position="41"/>
        <end position="52"/>
    </location>
</feature>
<evidence type="ECO:0000313" key="4">
    <source>
        <dbReference type="Proteomes" id="UP000008810"/>
    </source>
</evidence>
<reference evidence="2" key="2">
    <citation type="submission" date="2017-06" db="EMBL/GenBank/DDBJ databases">
        <title>WGS assembly of Brachypodium distachyon.</title>
        <authorList>
            <consortium name="The International Brachypodium Initiative"/>
            <person name="Lucas S."/>
            <person name="Harmon-Smith M."/>
            <person name="Lail K."/>
            <person name="Tice H."/>
            <person name="Grimwood J."/>
            <person name="Bruce D."/>
            <person name="Barry K."/>
            <person name="Shu S."/>
            <person name="Lindquist E."/>
            <person name="Wang M."/>
            <person name="Pitluck S."/>
            <person name="Vogel J.P."/>
            <person name="Garvin D.F."/>
            <person name="Mockler T.C."/>
            <person name="Schmutz J."/>
            <person name="Rokhsar D."/>
            <person name="Bevan M.W."/>
        </authorList>
    </citation>
    <scope>NUCLEOTIDE SEQUENCE</scope>
    <source>
        <strain evidence="2">Bd21</strain>
    </source>
</reference>
<proteinExistence type="predicted"/>
<keyword evidence="4" id="KW-1185">Reference proteome</keyword>
<dbReference type="EnsemblPlants" id="KQK19500">
    <property type="protein sequence ID" value="KQK19500"/>
    <property type="gene ID" value="BRADI_1g48641v3"/>
</dbReference>
<reference evidence="2 3" key="1">
    <citation type="journal article" date="2010" name="Nature">
        <title>Genome sequencing and analysis of the model grass Brachypodium distachyon.</title>
        <authorList>
            <consortium name="International Brachypodium Initiative"/>
        </authorList>
    </citation>
    <scope>NUCLEOTIDE SEQUENCE [LARGE SCALE GENOMIC DNA]</scope>
    <source>
        <strain evidence="2 3">Bd21</strain>
    </source>
</reference>
<organism evidence="2">
    <name type="scientific">Brachypodium distachyon</name>
    <name type="common">Purple false brome</name>
    <name type="synonym">Trachynia distachya</name>
    <dbReference type="NCBI Taxonomy" id="15368"/>
    <lineage>
        <taxon>Eukaryota</taxon>
        <taxon>Viridiplantae</taxon>
        <taxon>Streptophyta</taxon>
        <taxon>Embryophyta</taxon>
        <taxon>Tracheophyta</taxon>
        <taxon>Spermatophyta</taxon>
        <taxon>Magnoliopsida</taxon>
        <taxon>Liliopsida</taxon>
        <taxon>Poales</taxon>
        <taxon>Poaceae</taxon>
        <taxon>BOP clade</taxon>
        <taxon>Pooideae</taxon>
        <taxon>Stipodae</taxon>
        <taxon>Brachypodieae</taxon>
        <taxon>Brachypodium</taxon>
    </lineage>
</organism>
<dbReference type="Proteomes" id="UP000008810">
    <property type="component" value="Chromosome 1"/>
</dbReference>
<sequence length="123" mass="13675">MQTCKASEIKNLGEILLTYATRREHVLACYRSRKEAGNNRRSSRRRRGHRRCSCPPPSSTLPSVWLSPCNDAMTGRASSGDSSSSSSFPGYGTSATAKVQFLGWKEGIWPARRGEAKRWPART</sequence>
<dbReference type="AlphaFoldDB" id="A0A0Q3K4S1"/>
<dbReference type="InParanoid" id="A0A0Q3K4S1"/>
<reference evidence="3" key="3">
    <citation type="submission" date="2018-08" db="UniProtKB">
        <authorList>
            <consortium name="EnsemblPlants"/>
        </authorList>
    </citation>
    <scope>IDENTIFICATION</scope>
    <source>
        <strain evidence="3">cv. Bd21</strain>
    </source>
</reference>
<feature type="region of interest" description="Disordered" evidence="1">
    <location>
        <begin position="33"/>
        <end position="62"/>
    </location>
</feature>
<evidence type="ECO:0000313" key="2">
    <source>
        <dbReference type="EMBL" id="KQK19500.1"/>
    </source>
</evidence>
<dbReference type="Gramene" id="KQK19500">
    <property type="protein sequence ID" value="KQK19500"/>
    <property type="gene ID" value="BRADI_1g48641v3"/>
</dbReference>
<accession>A0A0Q3K4S1</accession>